<dbReference type="Gene3D" id="3.30.1450.10">
    <property type="match status" value="1"/>
</dbReference>
<gene>
    <name evidence="3" type="ORF">DRW07_02620</name>
</gene>
<name>A0A3N5Y497_9ALTE</name>
<evidence type="ECO:0000313" key="4">
    <source>
        <dbReference type="Proteomes" id="UP000275281"/>
    </source>
</evidence>
<dbReference type="InterPro" id="IPR021534">
    <property type="entry name" value="DUF3192"/>
</dbReference>
<keyword evidence="2" id="KW-0812">Transmembrane</keyword>
<keyword evidence="2" id="KW-0472">Membrane</keyword>
<dbReference type="Proteomes" id="UP000275281">
    <property type="component" value="Unassembled WGS sequence"/>
</dbReference>
<dbReference type="AlphaFoldDB" id="A0A3N5Y497"/>
<keyword evidence="4" id="KW-1185">Reference proteome</keyword>
<evidence type="ECO:0000256" key="2">
    <source>
        <dbReference type="SAM" id="Phobius"/>
    </source>
</evidence>
<sequence length="128" mass="14477">MQKSNIVKILVIGFAAYALMVMAVMTFVPDKPEDMDWQDREAFNRVQITKLKLGTTRDEVLALLGSPDITEAKILDDDSTIQVMFFRTQHVKADGLTTQDECTPLLFENQKLVAWGEGAYESYQIVKS</sequence>
<comment type="caution">
    <text evidence="3">The sequence shown here is derived from an EMBL/GenBank/DDBJ whole genome shotgun (WGS) entry which is preliminary data.</text>
</comment>
<protein>
    <submittedName>
        <fullName evidence="3">DUF3192 domain-containing protein</fullName>
    </submittedName>
</protein>
<dbReference type="RefSeq" id="WP_124026321.1">
    <property type="nucleotide sequence ID" value="NZ_JBHRSN010000005.1"/>
</dbReference>
<evidence type="ECO:0000256" key="1">
    <source>
        <dbReference type="ARBA" id="ARBA00022729"/>
    </source>
</evidence>
<keyword evidence="1" id="KW-0732">Signal</keyword>
<dbReference type="InterPro" id="IPR037873">
    <property type="entry name" value="BamE-like"/>
</dbReference>
<dbReference type="Pfam" id="PF11399">
    <property type="entry name" value="DUF3192"/>
    <property type="match status" value="1"/>
</dbReference>
<proteinExistence type="predicted"/>
<feature type="transmembrane region" description="Helical" evidence="2">
    <location>
        <begin position="6"/>
        <end position="28"/>
    </location>
</feature>
<organism evidence="3 4">
    <name type="scientific">Alteromonas sediminis</name>
    <dbReference type="NCBI Taxonomy" id="2259342"/>
    <lineage>
        <taxon>Bacteria</taxon>
        <taxon>Pseudomonadati</taxon>
        <taxon>Pseudomonadota</taxon>
        <taxon>Gammaproteobacteria</taxon>
        <taxon>Alteromonadales</taxon>
        <taxon>Alteromonadaceae</taxon>
        <taxon>Alteromonas/Salinimonas group</taxon>
        <taxon>Alteromonas</taxon>
    </lineage>
</organism>
<reference evidence="3 4" key="1">
    <citation type="submission" date="2018-11" db="EMBL/GenBank/DDBJ databases">
        <authorList>
            <person name="Ye M.-Q."/>
            <person name="Du Z.-J."/>
        </authorList>
    </citation>
    <scope>NUCLEOTIDE SEQUENCE [LARGE SCALE GENOMIC DNA]</scope>
    <source>
        <strain evidence="3 4">U0105</strain>
    </source>
</reference>
<accession>A0A3N5Y497</accession>
<evidence type="ECO:0000313" key="3">
    <source>
        <dbReference type="EMBL" id="RPJ68320.1"/>
    </source>
</evidence>
<dbReference type="EMBL" id="RPOK01000001">
    <property type="protein sequence ID" value="RPJ68320.1"/>
    <property type="molecule type" value="Genomic_DNA"/>
</dbReference>
<dbReference type="OrthoDB" id="6399368at2"/>
<keyword evidence="2" id="KW-1133">Transmembrane helix</keyword>